<evidence type="ECO:0000313" key="2">
    <source>
        <dbReference type="Proteomes" id="UP000789525"/>
    </source>
</evidence>
<reference evidence="1" key="1">
    <citation type="submission" date="2021-06" db="EMBL/GenBank/DDBJ databases">
        <authorList>
            <person name="Kallberg Y."/>
            <person name="Tangrot J."/>
            <person name="Rosling A."/>
        </authorList>
    </citation>
    <scope>NUCLEOTIDE SEQUENCE</scope>
    <source>
        <strain evidence="1">CL356</strain>
    </source>
</reference>
<dbReference type="Proteomes" id="UP000789525">
    <property type="component" value="Unassembled WGS sequence"/>
</dbReference>
<keyword evidence="2" id="KW-1185">Reference proteome</keyword>
<gene>
    <name evidence="1" type="ORF">ACOLOM_LOCUS9951</name>
</gene>
<sequence>EGFLLAQIRSMAPDKQAASRMALPADLDKGASSDMAPGNGEIAGSPLKPQLRKEISQCDECDKNELDNGTGITRKEKREAVEVGRRGDKESGQEEAMDTY</sequence>
<dbReference type="EMBL" id="CAJVPT010030281">
    <property type="protein sequence ID" value="CAG8693911.1"/>
    <property type="molecule type" value="Genomic_DNA"/>
</dbReference>
<proteinExistence type="predicted"/>
<protein>
    <submittedName>
        <fullName evidence="1">16662_t:CDS:1</fullName>
    </submittedName>
</protein>
<accession>A0ACA9P7N9</accession>
<organism evidence="1 2">
    <name type="scientific">Acaulospora colombiana</name>
    <dbReference type="NCBI Taxonomy" id="27376"/>
    <lineage>
        <taxon>Eukaryota</taxon>
        <taxon>Fungi</taxon>
        <taxon>Fungi incertae sedis</taxon>
        <taxon>Mucoromycota</taxon>
        <taxon>Glomeromycotina</taxon>
        <taxon>Glomeromycetes</taxon>
        <taxon>Diversisporales</taxon>
        <taxon>Acaulosporaceae</taxon>
        <taxon>Acaulospora</taxon>
    </lineage>
</organism>
<evidence type="ECO:0000313" key="1">
    <source>
        <dbReference type="EMBL" id="CAG8693911.1"/>
    </source>
</evidence>
<feature type="non-terminal residue" evidence="1">
    <location>
        <position position="1"/>
    </location>
</feature>
<name>A0ACA9P7N9_9GLOM</name>
<comment type="caution">
    <text evidence="1">The sequence shown here is derived from an EMBL/GenBank/DDBJ whole genome shotgun (WGS) entry which is preliminary data.</text>
</comment>